<dbReference type="EMBL" id="JQGC01000026">
    <property type="protein sequence ID" value="KFL29424.1"/>
    <property type="molecule type" value="Genomic_DNA"/>
</dbReference>
<dbReference type="PROSITE" id="PS51898">
    <property type="entry name" value="TYR_RECOMBINASE"/>
    <property type="match status" value="1"/>
</dbReference>
<gene>
    <name evidence="8" type="ORF">JP75_20935</name>
</gene>
<dbReference type="PROSITE" id="PS51900">
    <property type="entry name" value="CB"/>
    <property type="match status" value="1"/>
</dbReference>
<accession>A0A087LXS1</accession>
<dbReference type="GO" id="GO:0007059">
    <property type="term" value="P:chromosome segregation"/>
    <property type="evidence" value="ECO:0007669"/>
    <property type="project" value="UniProtKB-KW"/>
</dbReference>
<organism evidence="8 9">
    <name type="scientific">Devosia riboflavina</name>
    <dbReference type="NCBI Taxonomy" id="46914"/>
    <lineage>
        <taxon>Bacteria</taxon>
        <taxon>Pseudomonadati</taxon>
        <taxon>Pseudomonadota</taxon>
        <taxon>Alphaproteobacteria</taxon>
        <taxon>Hyphomicrobiales</taxon>
        <taxon>Devosiaceae</taxon>
        <taxon>Devosia</taxon>
    </lineage>
</organism>
<reference evidence="8 9" key="1">
    <citation type="submission" date="2014-08" db="EMBL/GenBank/DDBJ databases">
        <authorList>
            <person name="Hassan Y.I."/>
            <person name="Lepp D."/>
            <person name="Zhou T."/>
        </authorList>
    </citation>
    <scope>NUCLEOTIDE SEQUENCE [LARGE SCALE GENOMIC DNA]</scope>
    <source>
        <strain evidence="8 9">IFO13584</strain>
    </source>
</reference>
<dbReference type="GO" id="GO:0015074">
    <property type="term" value="P:DNA integration"/>
    <property type="evidence" value="ECO:0007669"/>
    <property type="project" value="UniProtKB-KW"/>
</dbReference>
<dbReference type="Pfam" id="PF02899">
    <property type="entry name" value="Phage_int_SAM_1"/>
    <property type="match status" value="1"/>
</dbReference>
<dbReference type="Gene3D" id="1.10.150.130">
    <property type="match status" value="1"/>
</dbReference>
<dbReference type="GO" id="GO:0003677">
    <property type="term" value="F:DNA binding"/>
    <property type="evidence" value="ECO:0007669"/>
    <property type="project" value="UniProtKB-UniRule"/>
</dbReference>
<keyword evidence="2" id="KW-0229">DNA integration</keyword>
<dbReference type="Proteomes" id="UP000028981">
    <property type="component" value="Unassembled WGS sequence"/>
</dbReference>
<keyword evidence="4" id="KW-0233">DNA recombination</keyword>
<keyword evidence="9" id="KW-1185">Reference proteome</keyword>
<feature type="domain" description="Tyr recombinase" evidence="6">
    <location>
        <begin position="106"/>
        <end position="295"/>
    </location>
</feature>
<dbReference type="Gene3D" id="1.10.443.10">
    <property type="entry name" value="Intergrase catalytic core"/>
    <property type="match status" value="1"/>
</dbReference>
<dbReference type="SUPFAM" id="SSF56349">
    <property type="entry name" value="DNA breaking-rejoining enzymes"/>
    <property type="match status" value="1"/>
</dbReference>
<dbReference type="SUPFAM" id="SSF47823">
    <property type="entry name" value="lambda integrase-like, N-terminal domain"/>
    <property type="match status" value="1"/>
</dbReference>
<evidence type="ECO:0000256" key="3">
    <source>
        <dbReference type="ARBA" id="ARBA00023125"/>
    </source>
</evidence>
<evidence type="ECO:0000259" key="6">
    <source>
        <dbReference type="PROSITE" id="PS51898"/>
    </source>
</evidence>
<dbReference type="STRING" id="46914.JP75_20935"/>
<keyword evidence="1" id="KW-0159">Chromosome partition</keyword>
<name>A0A087LXS1_9HYPH</name>
<dbReference type="InterPro" id="IPR011010">
    <property type="entry name" value="DNA_brk_join_enz"/>
</dbReference>
<dbReference type="InterPro" id="IPR010998">
    <property type="entry name" value="Integrase_recombinase_N"/>
</dbReference>
<evidence type="ECO:0000256" key="5">
    <source>
        <dbReference type="PROSITE-ProRule" id="PRU01248"/>
    </source>
</evidence>
<dbReference type="InterPro" id="IPR004107">
    <property type="entry name" value="Integrase_SAM-like_N"/>
</dbReference>
<evidence type="ECO:0000256" key="1">
    <source>
        <dbReference type="ARBA" id="ARBA00022829"/>
    </source>
</evidence>
<feature type="domain" description="Core-binding (CB)" evidence="7">
    <location>
        <begin position="6"/>
        <end position="80"/>
    </location>
</feature>
<evidence type="ECO:0000259" key="7">
    <source>
        <dbReference type="PROSITE" id="PS51900"/>
    </source>
</evidence>
<evidence type="ECO:0000313" key="9">
    <source>
        <dbReference type="Proteomes" id="UP000028981"/>
    </source>
</evidence>
<keyword evidence="3 5" id="KW-0238">DNA-binding</keyword>
<evidence type="ECO:0008006" key="10">
    <source>
        <dbReference type="Google" id="ProtNLM"/>
    </source>
</evidence>
<dbReference type="InterPro" id="IPR013762">
    <property type="entry name" value="Integrase-like_cat_sf"/>
</dbReference>
<comment type="caution">
    <text evidence="8">The sequence shown here is derived from an EMBL/GenBank/DDBJ whole genome shotgun (WGS) entry which is preliminary data.</text>
</comment>
<dbReference type="RefSeq" id="WP_035086431.1">
    <property type="nucleotide sequence ID" value="NZ_JQGC01000026.1"/>
</dbReference>
<protein>
    <recommendedName>
        <fullName evidence="10">Integrase</fullName>
    </recommendedName>
</protein>
<dbReference type="AlphaFoldDB" id="A0A087LXS1"/>
<dbReference type="InterPro" id="IPR050090">
    <property type="entry name" value="Tyrosine_recombinase_XerCD"/>
</dbReference>
<proteinExistence type="predicted"/>
<dbReference type="OrthoDB" id="5513193at2"/>
<evidence type="ECO:0000313" key="8">
    <source>
        <dbReference type="EMBL" id="KFL29424.1"/>
    </source>
</evidence>
<dbReference type="PANTHER" id="PTHR30349">
    <property type="entry name" value="PHAGE INTEGRASE-RELATED"/>
    <property type="match status" value="1"/>
</dbReference>
<sequence>MVPWRKTLRRLDGAYSEHTLRSYRSDFGAFLRWCRKKRLKALPAASTTIVSYIDAEGMRLKPNTVKRRLCALRRIHHLCDLGDPTQSEEVQLAMRRVRRAQPSRPKQAHGVTASLRDQLLAVCGDDLIGLRDKVLVSVGFDTLCRRGELVALSIDDFSPTSDGRYTVLVRRAKNDPEGAGRTAKLSKASSDLFRRWLKEAGISRGPLLRPVYGERVRALYLEPLIVGRVLKKLCDRAGIDALMSERVSGHSLRVGAAQQLTINGFGLPQIMRAGGWKSVNVVARYIEHVDLDVWK</sequence>
<dbReference type="Pfam" id="PF00589">
    <property type="entry name" value="Phage_integrase"/>
    <property type="match status" value="1"/>
</dbReference>
<dbReference type="InterPro" id="IPR044068">
    <property type="entry name" value="CB"/>
</dbReference>
<dbReference type="PANTHER" id="PTHR30349:SF81">
    <property type="entry name" value="TYROSINE RECOMBINASE XERC"/>
    <property type="match status" value="1"/>
</dbReference>
<dbReference type="InterPro" id="IPR002104">
    <property type="entry name" value="Integrase_catalytic"/>
</dbReference>
<evidence type="ECO:0000256" key="4">
    <source>
        <dbReference type="ARBA" id="ARBA00023172"/>
    </source>
</evidence>
<evidence type="ECO:0000256" key="2">
    <source>
        <dbReference type="ARBA" id="ARBA00022908"/>
    </source>
</evidence>
<dbReference type="GO" id="GO:0006310">
    <property type="term" value="P:DNA recombination"/>
    <property type="evidence" value="ECO:0007669"/>
    <property type="project" value="UniProtKB-KW"/>
</dbReference>